<evidence type="ECO:0000313" key="2">
    <source>
        <dbReference type="Proteomes" id="UP001596056"/>
    </source>
</evidence>
<dbReference type="EMBL" id="JBHSNA010000002">
    <property type="protein sequence ID" value="MFC5565348.1"/>
    <property type="molecule type" value="Genomic_DNA"/>
</dbReference>
<sequence length="107" mass="10667">MAREPGDAGALGVVGEVVAGLLPDLALDEGAGDAGLLARVGDAALAEGGLGAAAQDLGQPVGPVRRRERRVEEGEVLGRAGLGVVERHGSDLLGRGMALEAILPGKR</sequence>
<gene>
    <name evidence="1" type="ORF">ACFPOC_02835</name>
</gene>
<name>A0ABW0S8W5_9RHOB</name>
<reference evidence="2" key="1">
    <citation type="journal article" date="2019" name="Int. J. Syst. Evol. Microbiol.">
        <title>The Global Catalogue of Microorganisms (GCM) 10K type strain sequencing project: providing services to taxonomists for standard genome sequencing and annotation.</title>
        <authorList>
            <consortium name="The Broad Institute Genomics Platform"/>
            <consortium name="The Broad Institute Genome Sequencing Center for Infectious Disease"/>
            <person name="Wu L."/>
            <person name="Ma J."/>
        </authorList>
    </citation>
    <scope>NUCLEOTIDE SEQUENCE [LARGE SCALE GENOMIC DNA]</scope>
    <source>
        <strain evidence="2">KACC 11588</strain>
    </source>
</reference>
<protein>
    <submittedName>
        <fullName evidence="1">Uncharacterized protein</fullName>
    </submittedName>
</protein>
<proteinExistence type="predicted"/>
<accession>A0ABW0S8W5</accession>
<evidence type="ECO:0000313" key="1">
    <source>
        <dbReference type="EMBL" id="MFC5565348.1"/>
    </source>
</evidence>
<dbReference type="Proteomes" id="UP001596056">
    <property type="component" value="Unassembled WGS sequence"/>
</dbReference>
<comment type="caution">
    <text evidence="1">The sequence shown here is derived from an EMBL/GenBank/DDBJ whole genome shotgun (WGS) entry which is preliminary data.</text>
</comment>
<keyword evidence="2" id="KW-1185">Reference proteome</keyword>
<organism evidence="1 2">
    <name type="scientific">Rubellimicrobium aerolatum</name>
    <dbReference type="NCBI Taxonomy" id="490979"/>
    <lineage>
        <taxon>Bacteria</taxon>
        <taxon>Pseudomonadati</taxon>
        <taxon>Pseudomonadota</taxon>
        <taxon>Alphaproteobacteria</taxon>
        <taxon>Rhodobacterales</taxon>
        <taxon>Roseobacteraceae</taxon>
        <taxon>Rubellimicrobium</taxon>
    </lineage>
</organism>
<dbReference type="RefSeq" id="WP_209837691.1">
    <property type="nucleotide sequence ID" value="NZ_JAGGJP010000002.1"/>
</dbReference>